<dbReference type="NCBIfam" id="TIGR01444">
    <property type="entry name" value="fkbM_fam"/>
    <property type="match status" value="1"/>
</dbReference>
<dbReference type="Proteomes" id="UP000005408">
    <property type="component" value="Unassembled WGS sequence"/>
</dbReference>
<keyword evidence="1" id="KW-1133">Transmembrane helix</keyword>
<accession>A0A8W8JX76</accession>
<evidence type="ECO:0000313" key="3">
    <source>
        <dbReference type="EnsemblMetazoa" id="G20912.1:cds"/>
    </source>
</evidence>
<organism evidence="3 4">
    <name type="scientific">Magallana gigas</name>
    <name type="common">Pacific oyster</name>
    <name type="synonym">Crassostrea gigas</name>
    <dbReference type="NCBI Taxonomy" id="29159"/>
    <lineage>
        <taxon>Eukaryota</taxon>
        <taxon>Metazoa</taxon>
        <taxon>Spiralia</taxon>
        <taxon>Lophotrochozoa</taxon>
        <taxon>Mollusca</taxon>
        <taxon>Bivalvia</taxon>
        <taxon>Autobranchia</taxon>
        <taxon>Pteriomorphia</taxon>
        <taxon>Ostreida</taxon>
        <taxon>Ostreoidea</taxon>
        <taxon>Ostreidae</taxon>
        <taxon>Magallana</taxon>
    </lineage>
</organism>
<keyword evidence="4" id="KW-1185">Reference proteome</keyword>
<dbReference type="OrthoDB" id="411251at2759"/>
<evidence type="ECO:0000256" key="1">
    <source>
        <dbReference type="SAM" id="Phobius"/>
    </source>
</evidence>
<dbReference type="PANTHER" id="PTHR34203">
    <property type="entry name" value="METHYLTRANSFERASE, FKBM FAMILY PROTEIN"/>
    <property type="match status" value="1"/>
</dbReference>
<dbReference type="AlphaFoldDB" id="A0A8W8JX76"/>
<evidence type="ECO:0000259" key="2">
    <source>
        <dbReference type="Pfam" id="PF05050"/>
    </source>
</evidence>
<dbReference type="PANTHER" id="PTHR34203:SF15">
    <property type="entry name" value="SLL1173 PROTEIN"/>
    <property type="match status" value="1"/>
</dbReference>
<dbReference type="InterPro" id="IPR052514">
    <property type="entry name" value="SAM-dependent_MTase"/>
</dbReference>
<dbReference type="OMA" id="RIILMEW"/>
<keyword evidence="1" id="KW-0472">Membrane</keyword>
<proteinExistence type="predicted"/>
<dbReference type="Pfam" id="PF05050">
    <property type="entry name" value="Methyltransf_21"/>
    <property type="match status" value="1"/>
</dbReference>
<name>A0A8W8JX76_MAGGI</name>
<protein>
    <recommendedName>
        <fullName evidence="2">Methyltransferase FkbM domain-containing protein</fullName>
    </recommendedName>
</protein>
<dbReference type="InterPro" id="IPR006342">
    <property type="entry name" value="FkbM_mtfrase"/>
</dbReference>
<dbReference type="EnsemblMetazoa" id="G20912.1">
    <property type="protein sequence ID" value="G20912.1:cds"/>
    <property type="gene ID" value="G20912"/>
</dbReference>
<sequence length="350" mass="39487">MPYRRRCSNSTLLIIAVTVGIAYFMVNHVLEDGVKSDKGSTTSKLVRWIKINLPLKKAIKCRGKEQMIIKNIYSRDPEGWYENRDICDTCFDFPNATLRTSYGPTPIFIYQGDQDDLVSGSVLDKGTFESEKEMILSEMMKDDPDLQIIDIGANIGVYTLSCAKAGRKVLAVEALARNLQHLCASVMEGGLQDNVYLIHNAISNNNSFVSLGMHKGNMGGTYVDVNANHIKQLKEGEAQGTYGQVYSITLDDLLELPVIKHFQKVFIKMDIEGFEDRAVERATQFFEKVNIVGILMEWVFHRNHPTAKKIIDFMTERKYKPHACKIGKVPLDVAENENWGLDVLWLPNGS</sequence>
<feature type="domain" description="Methyltransferase FkbM" evidence="2">
    <location>
        <begin position="150"/>
        <end position="320"/>
    </location>
</feature>
<dbReference type="Gene3D" id="3.40.50.150">
    <property type="entry name" value="Vaccinia Virus protein VP39"/>
    <property type="match status" value="1"/>
</dbReference>
<feature type="transmembrane region" description="Helical" evidence="1">
    <location>
        <begin position="12"/>
        <end position="30"/>
    </location>
</feature>
<keyword evidence="1" id="KW-0812">Transmembrane</keyword>
<evidence type="ECO:0000313" key="4">
    <source>
        <dbReference type="Proteomes" id="UP000005408"/>
    </source>
</evidence>
<dbReference type="SUPFAM" id="SSF53335">
    <property type="entry name" value="S-adenosyl-L-methionine-dependent methyltransferases"/>
    <property type="match status" value="1"/>
</dbReference>
<reference evidence="3" key="1">
    <citation type="submission" date="2022-08" db="UniProtKB">
        <authorList>
            <consortium name="EnsemblMetazoa"/>
        </authorList>
    </citation>
    <scope>IDENTIFICATION</scope>
    <source>
        <strain evidence="3">05x7-T-G4-1.051#20</strain>
    </source>
</reference>
<dbReference type="InterPro" id="IPR029063">
    <property type="entry name" value="SAM-dependent_MTases_sf"/>
</dbReference>